<organism evidence="1 2">
    <name type="scientific">Trichocladium antarcticum</name>
    <dbReference type="NCBI Taxonomy" id="1450529"/>
    <lineage>
        <taxon>Eukaryota</taxon>
        <taxon>Fungi</taxon>
        <taxon>Dikarya</taxon>
        <taxon>Ascomycota</taxon>
        <taxon>Pezizomycotina</taxon>
        <taxon>Sordariomycetes</taxon>
        <taxon>Sordariomycetidae</taxon>
        <taxon>Sordariales</taxon>
        <taxon>Chaetomiaceae</taxon>
        <taxon>Trichocladium</taxon>
    </lineage>
</organism>
<gene>
    <name evidence="1" type="ORF">BT67DRAFT_374818</name>
</gene>
<proteinExistence type="predicted"/>
<reference evidence="1" key="1">
    <citation type="journal article" date="2023" name="Mol. Phylogenet. Evol.">
        <title>Genome-scale phylogeny and comparative genomics of the fungal order Sordariales.</title>
        <authorList>
            <person name="Hensen N."/>
            <person name="Bonometti L."/>
            <person name="Westerberg I."/>
            <person name="Brannstrom I.O."/>
            <person name="Guillou S."/>
            <person name="Cros-Aarteil S."/>
            <person name="Calhoun S."/>
            <person name="Haridas S."/>
            <person name="Kuo A."/>
            <person name="Mondo S."/>
            <person name="Pangilinan J."/>
            <person name="Riley R."/>
            <person name="LaButti K."/>
            <person name="Andreopoulos B."/>
            <person name="Lipzen A."/>
            <person name="Chen C."/>
            <person name="Yan M."/>
            <person name="Daum C."/>
            <person name="Ng V."/>
            <person name="Clum A."/>
            <person name="Steindorff A."/>
            <person name="Ohm R.A."/>
            <person name="Martin F."/>
            <person name="Silar P."/>
            <person name="Natvig D.O."/>
            <person name="Lalanne C."/>
            <person name="Gautier V."/>
            <person name="Ament-Velasquez S.L."/>
            <person name="Kruys A."/>
            <person name="Hutchinson M.I."/>
            <person name="Powell A.J."/>
            <person name="Barry K."/>
            <person name="Miller A.N."/>
            <person name="Grigoriev I.V."/>
            <person name="Debuchy R."/>
            <person name="Gladieux P."/>
            <person name="Hiltunen Thoren M."/>
            <person name="Johannesson H."/>
        </authorList>
    </citation>
    <scope>NUCLEOTIDE SEQUENCE</scope>
    <source>
        <strain evidence="1">CBS 123565</strain>
    </source>
</reference>
<protein>
    <submittedName>
        <fullName evidence="1">Uncharacterized protein</fullName>
    </submittedName>
</protein>
<reference evidence="1" key="2">
    <citation type="submission" date="2023-05" db="EMBL/GenBank/DDBJ databases">
        <authorList>
            <consortium name="Lawrence Berkeley National Laboratory"/>
            <person name="Steindorff A."/>
            <person name="Hensen N."/>
            <person name="Bonometti L."/>
            <person name="Westerberg I."/>
            <person name="Brannstrom I.O."/>
            <person name="Guillou S."/>
            <person name="Cros-Aarteil S."/>
            <person name="Calhoun S."/>
            <person name="Haridas S."/>
            <person name="Kuo A."/>
            <person name="Mondo S."/>
            <person name="Pangilinan J."/>
            <person name="Riley R."/>
            <person name="Labutti K."/>
            <person name="Andreopoulos B."/>
            <person name="Lipzen A."/>
            <person name="Chen C."/>
            <person name="Yanf M."/>
            <person name="Daum C."/>
            <person name="Ng V."/>
            <person name="Clum A."/>
            <person name="Ohm R."/>
            <person name="Martin F."/>
            <person name="Silar P."/>
            <person name="Natvig D."/>
            <person name="Lalanne C."/>
            <person name="Gautier V."/>
            <person name="Ament-Velasquez S.L."/>
            <person name="Kruys A."/>
            <person name="Hutchinson M.I."/>
            <person name="Powell A.J."/>
            <person name="Barry K."/>
            <person name="Miller A.N."/>
            <person name="Grigoriev I.V."/>
            <person name="Debuchy R."/>
            <person name="Gladieux P."/>
            <person name="Thoren M.H."/>
            <person name="Johannesson H."/>
        </authorList>
    </citation>
    <scope>NUCLEOTIDE SEQUENCE</scope>
    <source>
        <strain evidence="1">CBS 123565</strain>
    </source>
</reference>
<accession>A0AAN6UNN3</accession>
<dbReference type="Proteomes" id="UP001304895">
    <property type="component" value="Unassembled WGS sequence"/>
</dbReference>
<name>A0AAN6UNN3_9PEZI</name>
<keyword evidence="2" id="KW-1185">Reference proteome</keyword>
<evidence type="ECO:0000313" key="1">
    <source>
        <dbReference type="EMBL" id="KAK4136377.1"/>
    </source>
</evidence>
<dbReference type="AlphaFoldDB" id="A0AAN6UNN3"/>
<dbReference type="EMBL" id="MU853403">
    <property type="protein sequence ID" value="KAK4136377.1"/>
    <property type="molecule type" value="Genomic_DNA"/>
</dbReference>
<sequence>MNPPASQCCRALQRPIIPRRDAVWVTDSLLANAFERYCVVSRAWNRKVSHVPGPLESQRRLGRRRMGDAGTFHSPPTPPGWAFSMPLDLSQWIWEPPSLGQPAEQNQLPRDDARASKLSLSTVLSQYMRMNEALAEASDDAGLPPAPATLDQSSFATDMDAFRWAATYATPAVLAAYAENICPKFQHTISLGEMAPENVLAISSEIWTALESRGLFVDAMLAMPAAGLHRVSEGILCVLDSFFAAWVRTPRGPNAAQITKLLDSNMSGEPDGQGKAMRSGLTGSLRHARAITQALQGVTPDEPKGLLDAANRLVLDHATASATGASGLRYTWLCVLAQLPRVNQDYMFDAAVALSDPALKMEPLPSLELSSLLLTHWKSRGYLSPRLYSSYQRYCQGRDDTALSSLLRAIVHRGRRFERRGLYMSSWRLLAKLGRMDDVFQSLRVAAETDTMRVRMLEELAATSDNHHVAIRLHDLWARRLKKAQGDELQFNPSVFLKYVDRIVLDPQIPPKAIWRILEIKQFENSQTALREKTDRHRGAYGELRASIVERASAAFATAPHLPNRVALRHVAQSFYFIRAVRGHVPSTVIRDLYHVVTKDLVERKPGRTRRLLWFLSIVQTHYGQQVAWNCRLVLRTWRSRLTRVWISMGFNRTE</sequence>
<evidence type="ECO:0000313" key="2">
    <source>
        <dbReference type="Proteomes" id="UP001304895"/>
    </source>
</evidence>
<comment type="caution">
    <text evidence="1">The sequence shown here is derived from an EMBL/GenBank/DDBJ whole genome shotgun (WGS) entry which is preliminary data.</text>
</comment>